<dbReference type="Pfam" id="PF00072">
    <property type="entry name" value="Response_reg"/>
    <property type="match status" value="2"/>
</dbReference>
<dbReference type="InterPro" id="IPR000014">
    <property type="entry name" value="PAS"/>
</dbReference>
<dbReference type="SUPFAM" id="SSF52172">
    <property type="entry name" value="CheY-like"/>
    <property type="match status" value="2"/>
</dbReference>
<dbReference type="CDD" id="cd01007">
    <property type="entry name" value="PBP2_BvgS_HisK_like"/>
    <property type="match status" value="1"/>
</dbReference>
<dbReference type="SMART" id="SM00388">
    <property type="entry name" value="HisKA"/>
    <property type="match status" value="1"/>
</dbReference>
<comment type="function">
    <text evidence="16">Member of the two-component regulatory system BvgS/BvgA. Phosphorylates BvgA via a four-step phosphorelay in response to environmental signals.</text>
</comment>
<dbReference type="CDD" id="cd00082">
    <property type="entry name" value="HisKA"/>
    <property type="match status" value="1"/>
</dbReference>
<feature type="modified residue" description="4-aspartylphosphate" evidence="21">
    <location>
        <position position="755"/>
    </location>
</feature>
<dbReference type="InterPro" id="IPR035965">
    <property type="entry name" value="PAS-like_dom_sf"/>
</dbReference>
<dbReference type="PROSITE" id="PS50894">
    <property type="entry name" value="HPT"/>
    <property type="match status" value="1"/>
</dbReference>
<evidence type="ECO:0000256" key="7">
    <source>
        <dbReference type="ARBA" id="ARBA00022692"/>
    </source>
</evidence>
<dbReference type="Gene3D" id="3.30.565.10">
    <property type="entry name" value="Histidine kinase-like ATPase, C-terminal domain"/>
    <property type="match status" value="1"/>
</dbReference>
<organism evidence="28 29">
    <name type="scientific">Aquincola agrisoli</name>
    <dbReference type="NCBI Taxonomy" id="3119538"/>
    <lineage>
        <taxon>Bacteria</taxon>
        <taxon>Pseudomonadati</taxon>
        <taxon>Pseudomonadota</taxon>
        <taxon>Betaproteobacteria</taxon>
        <taxon>Burkholderiales</taxon>
        <taxon>Sphaerotilaceae</taxon>
        <taxon>Aquincola</taxon>
    </lineage>
</organism>
<comment type="subcellular location">
    <subcellularLocation>
        <location evidence="2">Cell membrane</location>
        <topology evidence="2">Multi-pass membrane protein</topology>
    </subcellularLocation>
</comment>
<dbReference type="SMART" id="SM00448">
    <property type="entry name" value="REC"/>
    <property type="match status" value="2"/>
</dbReference>
<evidence type="ECO:0000256" key="8">
    <source>
        <dbReference type="ARBA" id="ARBA00022729"/>
    </source>
</evidence>
<evidence type="ECO:0000256" key="19">
    <source>
        <dbReference type="ARBA" id="ARBA00070152"/>
    </source>
</evidence>
<dbReference type="EMBL" id="JAZIBG010000031">
    <property type="protein sequence ID" value="MEF7615470.1"/>
    <property type="molecule type" value="Genomic_DNA"/>
</dbReference>
<evidence type="ECO:0000256" key="9">
    <source>
        <dbReference type="ARBA" id="ARBA00022741"/>
    </source>
</evidence>
<evidence type="ECO:0000256" key="6">
    <source>
        <dbReference type="ARBA" id="ARBA00022679"/>
    </source>
</evidence>
<feature type="modified residue" description="Phosphohistidine" evidence="20">
    <location>
        <position position="1035"/>
    </location>
</feature>
<feature type="domain" description="Response regulatory" evidence="25">
    <location>
        <begin position="701"/>
        <end position="820"/>
    </location>
</feature>
<dbReference type="FunFam" id="3.30.565.10:FF:000010">
    <property type="entry name" value="Sensor histidine kinase RcsC"/>
    <property type="match status" value="1"/>
</dbReference>
<dbReference type="Pfam" id="PF02518">
    <property type="entry name" value="HATPase_c"/>
    <property type="match status" value="1"/>
</dbReference>
<gene>
    <name evidence="28" type="ORF">V4F39_16235</name>
</gene>
<dbReference type="GO" id="GO:0005524">
    <property type="term" value="F:ATP binding"/>
    <property type="evidence" value="ECO:0007669"/>
    <property type="project" value="UniProtKB-KW"/>
</dbReference>
<keyword evidence="13" id="KW-0902">Two-component regulatory system</keyword>
<name>A0AAW9QK95_9BURK</name>
<dbReference type="Gene3D" id="1.10.287.130">
    <property type="match status" value="1"/>
</dbReference>
<dbReference type="InterPro" id="IPR036890">
    <property type="entry name" value="HATPase_C_sf"/>
</dbReference>
<dbReference type="SUPFAM" id="SSF55874">
    <property type="entry name" value="ATPase domain of HSP90 chaperone/DNA topoisomerase II/histidine kinase"/>
    <property type="match status" value="1"/>
</dbReference>
<evidence type="ECO:0000313" key="29">
    <source>
        <dbReference type="Proteomes" id="UP001336250"/>
    </source>
</evidence>
<keyword evidence="22" id="KW-0175">Coiled coil</keyword>
<dbReference type="CDD" id="cd17546">
    <property type="entry name" value="REC_hyHK_CKI1_RcsC-like"/>
    <property type="match status" value="2"/>
</dbReference>
<dbReference type="PANTHER" id="PTHR45339">
    <property type="entry name" value="HYBRID SIGNAL TRANSDUCTION HISTIDINE KINASE J"/>
    <property type="match status" value="1"/>
</dbReference>
<dbReference type="PRINTS" id="PR00344">
    <property type="entry name" value="BCTRLSENSOR"/>
</dbReference>
<comment type="catalytic activity">
    <reaction evidence="1">
        <text>ATP + protein L-histidine = ADP + protein N-phospho-L-histidine.</text>
        <dbReference type="EC" id="2.7.13.3"/>
    </reaction>
</comment>
<evidence type="ECO:0000256" key="20">
    <source>
        <dbReference type="PROSITE-ProRule" id="PRU00110"/>
    </source>
</evidence>
<comment type="caution">
    <text evidence="28">The sequence shown here is derived from an EMBL/GenBank/DDBJ whole genome shotgun (WGS) entry which is preliminary data.</text>
</comment>
<dbReference type="PANTHER" id="PTHR45339:SF1">
    <property type="entry name" value="HYBRID SIGNAL TRANSDUCTION HISTIDINE KINASE J"/>
    <property type="match status" value="1"/>
</dbReference>
<dbReference type="InterPro" id="IPR036097">
    <property type="entry name" value="HisK_dim/P_sf"/>
</dbReference>
<evidence type="ECO:0000256" key="10">
    <source>
        <dbReference type="ARBA" id="ARBA00022777"/>
    </source>
</evidence>
<keyword evidence="29" id="KW-1185">Reference proteome</keyword>
<dbReference type="InterPro" id="IPR011006">
    <property type="entry name" value="CheY-like_superfamily"/>
</dbReference>
<evidence type="ECO:0000256" key="21">
    <source>
        <dbReference type="PROSITE-ProRule" id="PRU00169"/>
    </source>
</evidence>
<evidence type="ECO:0000256" key="23">
    <source>
        <dbReference type="SAM" id="Phobius"/>
    </source>
</evidence>
<dbReference type="SUPFAM" id="SSF47384">
    <property type="entry name" value="Homodimeric domain of signal transducing histidine kinase"/>
    <property type="match status" value="1"/>
</dbReference>
<dbReference type="AlphaFoldDB" id="A0AAW9QK95"/>
<dbReference type="InterPro" id="IPR001789">
    <property type="entry name" value="Sig_transdc_resp-reg_receiver"/>
</dbReference>
<keyword evidence="15 23" id="KW-0472">Membrane</keyword>
<keyword evidence="12 23" id="KW-1133">Transmembrane helix</keyword>
<dbReference type="NCBIfam" id="TIGR00229">
    <property type="entry name" value="sensory_box"/>
    <property type="match status" value="1"/>
</dbReference>
<dbReference type="Pfam" id="PF08447">
    <property type="entry name" value="PAS_3"/>
    <property type="match status" value="1"/>
</dbReference>
<sequence>MLLSGAWRAGGPRWRMAAAGALAVLWLCAAFGAWAAPLAMTDAERGALQRTGVLRVGSDFVEYPPVEQFEGASGYRGISADYLRTVAERLGVRVELVRYPAWDAVLQALQRGEIDLAPTVVATEHRQRTMLLSDGYLRSRHYLLVRADDPTLRSPRDLEGRVLASETGYARHGLVSEAVPGVRFLPVDSPEQGVRAVFSGAADGYVGSGLVIRYLLATLDVSHLEIRGEMNLPPEIATFGVSPVRPELLPLVNRALASISPDEHQAIRMRWVASQVEAPMLQSLVVSWPYLLSLAAAGLLLFVWNRRLQRQVLQRRQAERAAQEARQQLDDMANSLPVVVFQRVMTPGSDRYTFVGRGVQEIFGCSAEELLQDPQRCWRHVHEDDLGWLRAQAAQLHSVGRNGSVEFRVRLDGRVRWIESSTTTARYPDGSRVFNGAWRDVTELKEAQQVAEAAAMAKSAFLANMSHEIRTPMNAILGMSRLALASGLDERQRNYVQKVERAARSLLGIINDILDFSKIEAGKLDMERVPFDLDDVMESLANVVGLQAEEKGLELMFRLPPDVPTALVGDPLRLGQVLVNLGNNAVKFTERGEVEVSVDVLERGDDVVLRFAVRDTGAGMLPSQRERLFRPFEQVDSSTSRRHGGTGLGLAICSHLVKQMGGTITVDTAPDAGSVFTFSARFGVQGAAGAAAGVPELQGRRLLVLDDHPGVQQVLAEMAAGLGFVVETARDGWDVLRRVTLAAQAGSPFDLALLDWKMPGMDGLECARQLGAAVPVVLLATGLNRDDLLERLAPAAGLRREVLVKPATPAAMRRAFLAALGLAPGGPADAPPDDHGAAAHARWLAGRRVLLVEDNPINQELALELLRAAGLVVAVAENGQEALDRLAREPFDAVLMDCQMPVMDGYEATRAIRAQPQWQALPVIAMTANAMASDRERAYAAGMNDYIAKPIEVGTMFDVLARWLRQAAAAPGAGAAHPLAGLPGVDLAAGEAATAGNGALYHRLLLRFRDAHRDFEAQFEQALADDRPRARRLAHDLRGVAGTLGLPVVSRAAGVLEQAVEQGGDAAQPLADVLAALRPVIDRLERGSVAA</sequence>
<dbReference type="Gene3D" id="3.30.450.20">
    <property type="entry name" value="PAS domain"/>
    <property type="match status" value="1"/>
</dbReference>
<keyword evidence="7 23" id="KW-0812">Transmembrane</keyword>
<evidence type="ECO:0000256" key="5">
    <source>
        <dbReference type="ARBA" id="ARBA00022553"/>
    </source>
</evidence>
<evidence type="ECO:0000256" key="12">
    <source>
        <dbReference type="ARBA" id="ARBA00022989"/>
    </source>
</evidence>
<feature type="modified residue" description="4-aspartylphosphate" evidence="21">
    <location>
        <position position="897"/>
    </location>
</feature>
<dbReference type="SUPFAM" id="SSF53850">
    <property type="entry name" value="Periplasmic binding protein-like II"/>
    <property type="match status" value="1"/>
</dbReference>
<keyword evidence="11" id="KW-0067">ATP-binding</keyword>
<evidence type="ECO:0000256" key="18">
    <source>
        <dbReference type="ARBA" id="ARBA00068150"/>
    </source>
</evidence>
<evidence type="ECO:0000256" key="14">
    <source>
        <dbReference type="ARBA" id="ARBA00023026"/>
    </source>
</evidence>
<dbReference type="CDD" id="cd16922">
    <property type="entry name" value="HATPase_EvgS-ArcB-TorS-like"/>
    <property type="match status" value="1"/>
</dbReference>
<evidence type="ECO:0000256" key="3">
    <source>
        <dbReference type="ARBA" id="ARBA00012438"/>
    </source>
</evidence>
<protein>
    <recommendedName>
        <fullName evidence="18">Sensory/regulatory protein RpfC</fullName>
        <ecNumber evidence="3">2.7.13.3</ecNumber>
    </recommendedName>
    <alternativeName>
        <fullName evidence="19">Virulence sensor protein BvgS</fullName>
    </alternativeName>
</protein>
<proteinExistence type="predicted"/>
<dbReference type="Pfam" id="PF00512">
    <property type="entry name" value="HisKA"/>
    <property type="match status" value="1"/>
</dbReference>
<keyword evidence="4" id="KW-1003">Cell membrane</keyword>
<dbReference type="SUPFAM" id="SSF47226">
    <property type="entry name" value="Histidine-containing phosphotransfer domain, HPT domain"/>
    <property type="match status" value="1"/>
</dbReference>
<dbReference type="SMART" id="SM00387">
    <property type="entry name" value="HATPase_c"/>
    <property type="match status" value="1"/>
</dbReference>
<evidence type="ECO:0000256" key="16">
    <source>
        <dbReference type="ARBA" id="ARBA00058004"/>
    </source>
</evidence>
<evidence type="ECO:0000256" key="1">
    <source>
        <dbReference type="ARBA" id="ARBA00000085"/>
    </source>
</evidence>
<dbReference type="PROSITE" id="PS50113">
    <property type="entry name" value="PAC"/>
    <property type="match status" value="1"/>
</dbReference>
<dbReference type="InterPro" id="IPR008207">
    <property type="entry name" value="Sig_transdc_His_kin_Hpt_dom"/>
</dbReference>
<dbReference type="InterPro" id="IPR003594">
    <property type="entry name" value="HATPase_dom"/>
</dbReference>
<dbReference type="PROSITE" id="PS50109">
    <property type="entry name" value="HIS_KIN"/>
    <property type="match status" value="1"/>
</dbReference>
<dbReference type="SMART" id="SM00062">
    <property type="entry name" value="PBPb"/>
    <property type="match status" value="1"/>
</dbReference>
<evidence type="ECO:0000256" key="11">
    <source>
        <dbReference type="ARBA" id="ARBA00022840"/>
    </source>
</evidence>
<dbReference type="Proteomes" id="UP001336250">
    <property type="component" value="Unassembled WGS sequence"/>
</dbReference>
<feature type="domain" description="Histidine kinase" evidence="24">
    <location>
        <begin position="464"/>
        <end position="684"/>
    </location>
</feature>
<keyword evidence="10" id="KW-0418">Kinase</keyword>
<evidence type="ECO:0000259" key="24">
    <source>
        <dbReference type="PROSITE" id="PS50109"/>
    </source>
</evidence>
<keyword evidence="14" id="KW-0843">Virulence</keyword>
<dbReference type="RefSeq" id="WP_332290742.1">
    <property type="nucleotide sequence ID" value="NZ_JAZIBG010000031.1"/>
</dbReference>
<keyword evidence="9" id="KW-0547">Nucleotide-binding</keyword>
<dbReference type="PROSITE" id="PS50110">
    <property type="entry name" value="RESPONSE_REGULATORY"/>
    <property type="match status" value="2"/>
</dbReference>
<feature type="coiled-coil region" evidence="22">
    <location>
        <begin position="308"/>
        <end position="335"/>
    </location>
</feature>
<dbReference type="InterPro" id="IPR005467">
    <property type="entry name" value="His_kinase_dom"/>
</dbReference>
<evidence type="ECO:0000256" key="13">
    <source>
        <dbReference type="ARBA" id="ARBA00023012"/>
    </source>
</evidence>
<dbReference type="SUPFAM" id="SSF55785">
    <property type="entry name" value="PYP-like sensor domain (PAS domain)"/>
    <property type="match status" value="1"/>
</dbReference>
<accession>A0AAW9QK95</accession>
<dbReference type="Pfam" id="PF01627">
    <property type="entry name" value="Hpt"/>
    <property type="match status" value="1"/>
</dbReference>
<evidence type="ECO:0000259" key="25">
    <source>
        <dbReference type="PROSITE" id="PS50110"/>
    </source>
</evidence>
<evidence type="ECO:0000256" key="4">
    <source>
        <dbReference type="ARBA" id="ARBA00022475"/>
    </source>
</evidence>
<dbReference type="InterPro" id="IPR003661">
    <property type="entry name" value="HisK_dim/P_dom"/>
</dbReference>
<dbReference type="InterPro" id="IPR036641">
    <property type="entry name" value="HPT_dom_sf"/>
</dbReference>
<dbReference type="InterPro" id="IPR013655">
    <property type="entry name" value="PAS_fold_3"/>
</dbReference>
<keyword evidence="8" id="KW-0732">Signal</keyword>
<feature type="domain" description="HPt" evidence="27">
    <location>
        <begin position="996"/>
        <end position="1091"/>
    </location>
</feature>
<dbReference type="Pfam" id="PF00497">
    <property type="entry name" value="SBP_bac_3"/>
    <property type="match status" value="1"/>
</dbReference>
<comment type="subunit">
    <text evidence="17">At low DSF concentrations, interacts with RpfF.</text>
</comment>
<evidence type="ECO:0000259" key="26">
    <source>
        <dbReference type="PROSITE" id="PS50113"/>
    </source>
</evidence>
<evidence type="ECO:0000256" key="15">
    <source>
        <dbReference type="ARBA" id="ARBA00023136"/>
    </source>
</evidence>
<evidence type="ECO:0000256" key="2">
    <source>
        <dbReference type="ARBA" id="ARBA00004651"/>
    </source>
</evidence>
<feature type="domain" description="Response regulatory" evidence="25">
    <location>
        <begin position="848"/>
        <end position="964"/>
    </location>
</feature>
<dbReference type="InterPro" id="IPR001638">
    <property type="entry name" value="Solute-binding_3/MltF_N"/>
</dbReference>
<evidence type="ECO:0000259" key="27">
    <source>
        <dbReference type="PROSITE" id="PS50894"/>
    </source>
</evidence>
<dbReference type="InterPro" id="IPR000700">
    <property type="entry name" value="PAS-assoc_C"/>
</dbReference>
<evidence type="ECO:0000256" key="17">
    <source>
        <dbReference type="ARBA" id="ARBA00064003"/>
    </source>
</evidence>
<dbReference type="CDD" id="cd00130">
    <property type="entry name" value="PAS"/>
    <property type="match status" value="1"/>
</dbReference>
<reference evidence="28 29" key="1">
    <citation type="submission" date="2024-02" db="EMBL/GenBank/DDBJ databases">
        <title>Genome sequence of Aquincola sp. MAHUQ-54.</title>
        <authorList>
            <person name="Huq M.A."/>
        </authorList>
    </citation>
    <scope>NUCLEOTIDE SEQUENCE [LARGE SCALE GENOMIC DNA]</scope>
    <source>
        <strain evidence="28 29">MAHUQ-54</strain>
    </source>
</reference>
<dbReference type="GO" id="GO:0005886">
    <property type="term" value="C:plasma membrane"/>
    <property type="evidence" value="ECO:0007669"/>
    <property type="project" value="UniProtKB-SubCell"/>
</dbReference>
<dbReference type="GO" id="GO:0000155">
    <property type="term" value="F:phosphorelay sensor kinase activity"/>
    <property type="evidence" value="ECO:0007669"/>
    <property type="project" value="InterPro"/>
</dbReference>
<evidence type="ECO:0000256" key="22">
    <source>
        <dbReference type="SAM" id="Coils"/>
    </source>
</evidence>
<dbReference type="Gene3D" id="1.20.120.160">
    <property type="entry name" value="HPT domain"/>
    <property type="match status" value="1"/>
</dbReference>
<keyword evidence="6" id="KW-0808">Transferase</keyword>
<feature type="transmembrane region" description="Helical" evidence="23">
    <location>
        <begin position="288"/>
        <end position="305"/>
    </location>
</feature>
<dbReference type="FunFam" id="1.10.287.130:FF:000002">
    <property type="entry name" value="Two-component osmosensing histidine kinase"/>
    <property type="match status" value="1"/>
</dbReference>
<keyword evidence="5 21" id="KW-0597">Phosphoprotein</keyword>
<dbReference type="Gene3D" id="3.40.50.2300">
    <property type="match status" value="2"/>
</dbReference>
<dbReference type="Gene3D" id="3.40.190.10">
    <property type="entry name" value="Periplasmic binding protein-like II"/>
    <property type="match status" value="2"/>
</dbReference>
<dbReference type="EC" id="2.7.13.3" evidence="3"/>
<evidence type="ECO:0000313" key="28">
    <source>
        <dbReference type="EMBL" id="MEF7615470.1"/>
    </source>
</evidence>
<dbReference type="InterPro" id="IPR004358">
    <property type="entry name" value="Sig_transdc_His_kin-like_C"/>
</dbReference>
<feature type="domain" description="PAC" evidence="26">
    <location>
        <begin position="401"/>
        <end position="453"/>
    </location>
</feature>